<dbReference type="InterPro" id="IPR010055">
    <property type="entry name" value="T2SS_protein-GspJ"/>
</dbReference>
<keyword evidence="9 10" id="KW-0472">Membrane</keyword>
<evidence type="ECO:0000256" key="2">
    <source>
        <dbReference type="ARBA" id="ARBA00011084"/>
    </source>
</evidence>
<dbReference type="Pfam" id="PF11612">
    <property type="entry name" value="T2SSJ"/>
    <property type="match status" value="1"/>
</dbReference>
<dbReference type="InterPro" id="IPR012902">
    <property type="entry name" value="N_methyl_site"/>
</dbReference>
<dbReference type="InterPro" id="IPR045584">
    <property type="entry name" value="Pilin-like"/>
</dbReference>
<dbReference type="GO" id="GO:0015628">
    <property type="term" value="P:protein secretion by the type II secretion system"/>
    <property type="evidence" value="ECO:0007669"/>
    <property type="project" value="InterPro"/>
</dbReference>
<organism evidence="11 12">
    <name type="scientific">Allosphingosinicella indica</name>
    <dbReference type="NCBI Taxonomy" id="941907"/>
    <lineage>
        <taxon>Bacteria</taxon>
        <taxon>Pseudomonadati</taxon>
        <taxon>Pseudomonadota</taxon>
        <taxon>Alphaproteobacteria</taxon>
        <taxon>Sphingomonadales</taxon>
        <taxon>Sphingomonadaceae</taxon>
        <taxon>Allosphingosinicella</taxon>
    </lineage>
</organism>
<dbReference type="GO" id="GO:0015627">
    <property type="term" value="C:type II protein secretion system complex"/>
    <property type="evidence" value="ECO:0007669"/>
    <property type="project" value="InterPro"/>
</dbReference>
<keyword evidence="8 10" id="KW-1133">Transmembrane helix</keyword>
<dbReference type="EMBL" id="LT840185">
    <property type="protein sequence ID" value="SMF77974.1"/>
    <property type="molecule type" value="Genomic_DNA"/>
</dbReference>
<accession>A0A1X7H137</accession>
<feature type="transmembrane region" description="Helical" evidence="10">
    <location>
        <begin position="16"/>
        <end position="38"/>
    </location>
</feature>
<evidence type="ECO:0000313" key="12">
    <source>
        <dbReference type="Proteomes" id="UP000192934"/>
    </source>
</evidence>
<dbReference type="GO" id="GO:0005886">
    <property type="term" value="C:plasma membrane"/>
    <property type="evidence" value="ECO:0007669"/>
    <property type="project" value="UniProtKB-SubCell"/>
</dbReference>
<comment type="similarity">
    <text evidence="2">Belongs to the GSP J family.</text>
</comment>
<keyword evidence="4" id="KW-1003">Cell membrane</keyword>
<dbReference type="PANTHER" id="PTHR39583">
    <property type="entry name" value="TYPE II SECRETION SYSTEM PROTEIN J-RELATED"/>
    <property type="match status" value="1"/>
</dbReference>
<comment type="subcellular location">
    <subcellularLocation>
        <location evidence="1">Cell inner membrane</location>
        <topology evidence="1">Single-pass membrane protein</topology>
    </subcellularLocation>
</comment>
<evidence type="ECO:0000313" key="11">
    <source>
        <dbReference type="EMBL" id="SMF77974.1"/>
    </source>
</evidence>
<dbReference type="Proteomes" id="UP000192934">
    <property type="component" value="Chromosome I"/>
</dbReference>
<dbReference type="Gene3D" id="3.10.610.10">
    <property type="entry name" value="GSPII I/J protein-like"/>
    <property type="match status" value="1"/>
</dbReference>
<evidence type="ECO:0000256" key="8">
    <source>
        <dbReference type="ARBA" id="ARBA00022989"/>
    </source>
</evidence>
<dbReference type="STRING" id="941907.SAMN06295910_2653"/>
<evidence type="ECO:0000256" key="5">
    <source>
        <dbReference type="ARBA" id="ARBA00022481"/>
    </source>
</evidence>
<dbReference type="OrthoDB" id="9794345at2"/>
<keyword evidence="5" id="KW-0488">Methylation</keyword>
<evidence type="ECO:0000256" key="6">
    <source>
        <dbReference type="ARBA" id="ARBA00022519"/>
    </source>
</evidence>
<dbReference type="PANTHER" id="PTHR39583:SF2">
    <property type="entry name" value="TYPE II SECRETION SYSTEM PROTEIN J"/>
    <property type="match status" value="1"/>
</dbReference>
<dbReference type="RefSeq" id="WP_085219190.1">
    <property type="nucleotide sequence ID" value="NZ_LT840185.1"/>
</dbReference>
<sequence>MIRASSGEGGFTIVELLVALLIFGMLSAAGVALLSFSVRAQDAANARLGELSEVRRTGAILTADLAQATERLTRDEAGAPRPAFEGNDGGQTVLMGFTRRGWENLDNADRPSIQKVEYLLGEGRLERRAWRFVDGAAAMPPTVLIEGVRAVRLRYRDQRGEWRDRWDPNRPVDLPRAVELTIDTERYGNIRQLFLVGVTL</sequence>
<proteinExistence type="inferred from homology"/>
<dbReference type="NCBIfam" id="TIGR02532">
    <property type="entry name" value="IV_pilin_GFxxxE"/>
    <property type="match status" value="1"/>
</dbReference>
<dbReference type="Gene3D" id="2.10.70.20">
    <property type="entry name" value="gspk-gspi-gspj complex like domains"/>
    <property type="match status" value="1"/>
</dbReference>
<reference evidence="12" key="1">
    <citation type="submission" date="2017-04" db="EMBL/GenBank/DDBJ databases">
        <authorList>
            <person name="Varghese N."/>
            <person name="Submissions S."/>
        </authorList>
    </citation>
    <scope>NUCLEOTIDE SEQUENCE [LARGE SCALE GENOMIC DNA]</scope>
    <source>
        <strain evidence="12">Dd16</strain>
    </source>
</reference>
<keyword evidence="6" id="KW-0997">Cell inner membrane</keyword>
<evidence type="ECO:0000256" key="7">
    <source>
        <dbReference type="ARBA" id="ARBA00022692"/>
    </source>
</evidence>
<evidence type="ECO:0000256" key="3">
    <source>
        <dbReference type="ARBA" id="ARBA00021539"/>
    </source>
</evidence>
<evidence type="ECO:0000256" key="1">
    <source>
        <dbReference type="ARBA" id="ARBA00004377"/>
    </source>
</evidence>
<evidence type="ECO:0000256" key="9">
    <source>
        <dbReference type="ARBA" id="ARBA00023136"/>
    </source>
</evidence>
<dbReference type="InterPro" id="IPR051621">
    <property type="entry name" value="T2SS_protein_J"/>
</dbReference>
<dbReference type="AlphaFoldDB" id="A0A1X7H137"/>
<gene>
    <name evidence="11" type="ORF">SAMN06295910_2653</name>
</gene>
<protein>
    <recommendedName>
        <fullName evidence="3">Type II secretion system protein J</fullName>
    </recommendedName>
</protein>
<keyword evidence="7 10" id="KW-0812">Transmembrane</keyword>
<keyword evidence="12" id="KW-1185">Reference proteome</keyword>
<dbReference type="NCBIfam" id="TIGR01711">
    <property type="entry name" value="gspJ"/>
    <property type="match status" value="1"/>
</dbReference>
<evidence type="ECO:0000256" key="4">
    <source>
        <dbReference type="ARBA" id="ARBA00022475"/>
    </source>
</evidence>
<evidence type="ECO:0000256" key="10">
    <source>
        <dbReference type="SAM" id="Phobius"/>
    </source>
</evidence>
<name>A0A1X7H137_9SPHN</name>
<dbReference type="SUPFAM" id="SSF54523">
    <property type="entry name" value="Pili subunits"/>
    <property type="match status" value="1"/>
</dbReference>
<dbReference type="Pfam" id="PF07963">
    <property type="entry name" value="N_methyl"/>
    <property type="match status" value="1"/>
</dbReference>